<dbReference type="AlphaFoldDB" id="A0A830CXZ8"/>
<dbReference type="Pfam" id="PF01824">
    <property type="entry name" value="MatK_N"/>
    <property type="match status" value="1"/>
</dbReference>
<dbReference type="GO" id="GO:0006397">
    <property type="term" value="P:mRNA processing"/>
    <property type="evidence" value="ECO:0007669"/>
    <property type="project" value="UniProtKB-KW"/>
</dbReference>
<feature type="domain" description="Maturase MatK N-terminal" evidence="3">
    <location>
        <begin position="1"/>
        <end position="119"/>
    </location>
</feature>
<dbReference type="PANTHER" id="PTHR34811:SF1">
    <property type="entry name" value="MATURASE K"/>
    <property type="match status" value="1"/>
</dbReference>
<evidence type="ECO:0000313" key="5">
    <source>
        <dbReference type="Proteomes" id="UP000653305"/>
    </source>
</evidence>
<name>A0A830CXZ8_9LAMI</name>
<comment type="caution">
    <text evidence="4">The sequence shown here is derived from an EMBL/GenBank/DDBJ whole genome shotgun (WGS) entry which is preliminary data.</text>
</comment>
<evidence type="ECO:0000256" key="1">
    <source>
        <dbReference type="ARBA" id="ARBA00006621"/>
    </source>
</evidence>
<reference evidence="4" key="1">
    <citation type="submission" date="2020-07" db="EMBL/GenBank/DDBJ databases">
        <title>Ethylene signaling mediates host invasion by parasitic plants.</title>
        <authorList>
            <person name="Yoshida S."/>
        </authorList>
    </citation>
    <scope>NUCLEOTIDE SEQUENCE</scope>
    <source>
        <strain evidence="4">Okayama</strain>
    </source>
</reference>
<evidence type="ECO:0000313" key="4">
    <source>
        <dbReference type="EMBL" id="GFQ03153.1"/>
    </source>
</evidence>
<evidence type="ECO:0000259" key="3">
    <source>
        <dbReference type="Pfam" id="PF01824"/>
    </source>
</evidence>
<dbReference type="Proteomes" id="UP000653305">
    <property type="component" value="Unassembled WGS sequence"/>
</dbReference>
<dbReference type="InterPro" id="IPR002866">
    <property type="entry name" value="Maturase_MatK"/>
</dbReference>
<dbReference type="PANTHER" id="PTHR34811">
    <property type="entry name" value="MATURASE K"/>
    <property type="match status" value="1"/>
</dbReference>
<dbReference type="OrthoDB" id="869711at2759"/>
<comment type="similarity">
    <text evidence="1">Belongs to the intron maturase 2 family. MatK subfamily.</text>
</comment>
<sequence length="119" mass="13925">MYQQNHLIISPNDSNPNPFWARNKNLYSQILSEGFAFIVEIPFSLRLISCLEGKNKKIVKSQNLRSILSLFPFLEDNFSHLNFVLDILIPHPVHGEILVQTLRYWVKDACSLHLLRFFL</sequence>
<keyword evidence="5" id="KW-1185">Reference proteome</keyword>
<accession>A0A830CXZ8</accession>
<protein>
    <submittedName>
        <fullName evidence="4">Maturase k</fullName>
    </submittedName>
</protein>
<dbReference type="GO" id="GO:0009507">
    <property type="term" value="C:chloroplast"/>
    <property type="evidence" value="ECO:0007669"/>
    <property type="project" value="InterPro"/>
</dbReference>
<organism evidence="4 5">
    <name type="scientific">Phtheirospermum japonicum</name>
    <dbReference type="NCBI Taxonomy" id="374723"/>
    <lineage>
        <taxon>Eukaryota</taxon>
        <taxon>Viridiplantae</taxon>
        <taxon>Streptophyta</taxon>
        <taxon>Embryophyta</taxon>
        <taxon>Tracheophyta</taxon>
        <taxon>Spermatophyta</taxon>
        <taxon>Magnoliopsida</taxon>
        <taxon>eudicotyledons</taxon>
        <taxon>Gunneridae</taxon>
        <taxon>Pentapetalae</taxon>
        <taxon>asterids</taxon>
        <taxon>lamiids</taxon>
        <taxon>Lamiales</taxon>
        <taxon>Orobanchaceae</taxon>
        <taxon>Orobanchaceae incertae sedis</taxon>
        <taxon>Phtheirospermum</taxon>
    </lineage>
</organism>
<gene>
    <name evidence="4" type="ORF">PHJA_002459100</name>
</gene>
<dbReference type="InterPro" id="IPR024942">
    <property type="entry name" value="Maturase_MatK_N"/>
</dbReference>
<feature type="non-terminal residue" evidence="4">
    <location>
        <position position="119"/>
    </location>
</feature>
<keyword evidence="2" id="KW-0507">mRNA processing</keyword>
<evidence type="ECO:0000256" key="2">
    <source>
        <dbReference type="ARBA" id="ARBA00022664"/>
    </source>
</evidence>
<dbReference type="EMBL" id="BMAC01000804">
    <property type="protein sequence ID" value="GFQ03153.1"/>
    <property type="molecule type" value="Genomic_DNA"/>
</dbReference>
<proteinExistence type="inferred from homology"/>